<comment type="caution">
    <text evidence="1">The sequence shown here is derived from an EMBL/GenBank/DDBJ whole genome shotgun (WGS) entry which is preliminary data.</text>
</comment>
<evidence type="ECO:0008006" key="3">
    <source>
        <dbReference type="Google" id="ProtNLM"/>
    </source>
</evidence>
<sequence>MTLETIQNLYNPQLPTLFLALHPQASTTISSGKKIIEYRKRFSRRESQIFTYTTGKQGAVSLFLHTAPPIKTSITKLKQIGTLLQQDPLDEIESYFAGHLQGYALPILEVSQLAPIARSTLQEYYPPLTIPQSYFFLDRPEKENLKNFLISQAIQNHRVNPWNFWKTQIATLLQDP</sequence>
<dbReference type="Proteomes" id="UP000563523">
    <property type="component" value="Unassembled WGS sequence"/>
</dbReference>
<evidence type="ECO:0000313" key="2">
    <source>
        <dbReference type="Proteomes" id="UP000563523"/>
    </source>
</evidence>
<dbReference type="EMBL" id="JABZEC010000003">
    <property type="protein sequence ID" value="NVY96431.1"/>
    <property type="molecule type" value="Genomic_DNA"/>
</dbReference>
<proteinExistence type="predicted"/>
<accession>A0A850R370</accession>
<protein>
    <recommendedName>
        <fullName evidence="3">ASCH domain-containing protein</fullName>
    </recommendedName>
</protein>
<gene>
    <name evidence="1" type="ORF">HU830_04495</name>
</gene>
<reference evidence="1 2" key="1">
    <citation type="submission" date="2020-06" db="EMBL/GenBank/DDBJ databases">
        <authorList>
            <person name="Kang J."/>
        </authorList>
    </citation>
    <scope>NUCLEOTIDE SEQUENCE [LARGE SCALE GENOMIC DNA]</scope>
    <source>
        <strain evidence="1 2">DCY120</strain>
    </source>
</reference>
<keyword evidence="2" id="KW-1185">Reference proteome</keyword>
<name>A0A850R370_9LACO</name>
<organism evidence="1 2">
    <name type="scientific">Bombilactobacillus apium</name>
    <dbReference type="NCBI Taxonomy" id="2675299"/>
    <lineage>
        <taxon>Bacteria</taxon>
        <taxon>Bacillati</taxon>
        <taxon>Bacillota</taxon>
        <taxon>Bacilli</taxon>
        <taxon>Lactobacillales</taxon>
        <taxon>Lactobacillaceae</taxon>
        <taxon>Bombilactobacillus</taxon>
    </lineage>
</organism>
<dbReference type="AlphaFoldDB" id="A0A850R370"/>
<dbReference type="RefSeq" id="WP_176942589.1">
    <property type="nucleotide sequence ID" value="NZ_JABZEC010000003.1"/>
</dbReference>
<evidence type="ECO:0000313" key="1">
    <source>
        <dbReference type="EMBL" id="NVY96431.1"/>
    </source>
</evidence>